<dbReference type="Gene3D" id="3.30.200.20">
    <property type="entry name" value="Phosphorylase Kinase, domain 1"/>
    <property type="match status" value="1"/>
</dbReference>
<dbReference type="GO" id="GO:0005524">
    <property type="term" value="F:ATP binding"/>
    <property type="evidence" value="ECO:0007669"/>
    <property type="project" value="UniProtKB-KW"/>
</dbReference>
<evidence type="ECO:0000256" key="5">
    <source>
        <dbReference type="ARBA" id="ARBA00022840"/>
    </source>
</evidence>
<dbReference type="Gene3D" id="3.90.1200.10">
    <property type="match status" value="1"/>
</dbReference>
<dbReference type="Proteomes" id="UP001330184">
    <property type="component" value="Chromosome"/>
</dbReference>
<dbReference type="RefSeq" id="WP_338194435.1">
    <property type="nucleotide sequence ID" value="NZ_AP027268.1"/>
</dbReference>
<evidence type="ECO:0000313" key="8">
    <source>
        <dbReference type="Proteomes" id="UP001330184"/>
    </source>
</evidence>
<reference evidence="7 8" key="1">
    <citation type="submission" date="2023-01" db="EMBL/GenBank/DDBJ databases">
        <title>Complete genome sequence of Muricauda aquimarina strain IFOP_LL357.</title>
        <authorList>
            <person name="Gajardo G."/>
            <person name="Ueki S."/>
            <person name="Maruyama F."/>
        </authorList>
    </citation>
    <scope>NUCLEOTIDE SEQUENCE [LARGE SCALE GENOMIC DNA]</scope>
    <source>
        <strain evidence="7 8">IFOP_LL357</strain>
    </source>
</reference>
<comment type="similarity">
    <text evidence="1">Belongs to the methylthioribose kinase family.</text>
</comment>
<gene>
    <name evidence="7" type="ORF">MACH07_25250</name>
</gene>
<dbReference type="PANTHER" id="PTHR34273">
    <property type="entry name" value="METHYLTHIORIBOSE KINASE"/>
    <property type="match status" value="1"/>
</dbReference>
<evidence type="ECO:0000256" key="2">
    <source>
        <dbReference type="ARBA" id="ARBA00022679"/>
    </source>
</evidence>
<evidence type="ECO:0000256" key="1">
    <source>
        <dbReference type="ARBA" id="ARBA00010165"/>
    </source>
</evidence>
<keyword evidence="8" id="KW-1185">Reference proteome</keyword>
<dbReference type="InterPro" id="IPR011009">
    <property type="entry name" value="Kinase-like_dom_sf"/>
</dbReference>
<sequence>MIKITKNIKELEEYLHGQKWLGINEHITAVEVPGEGNMNFTLRVRTDQGSFILKQSRDYVEKYPQVSAPVDRAMRESEFYNLVADHNLLKRQMPALLGVDVNNYVLKLQDLGEGVDYSFLYEEASSLDEVELQEIIGFVAELHTSVHLGKTGRSLPNRKMRKLNHEHIFIYPFLKNNGLNLDDILPGLNEIGNSFKEDVPLLKKVEQLGERYLKDGSVLLHGDYFPGSWLKTIAGVRIIDPEFCFFGEPEFEIGVTLAHLKLAGQPQIIFNKALESYMDRAPLQKELCFQFMATEILRRILGLAQLPLSIGLTERIELLQEAKDLLV</sequence>
<keyword evidence="2" id="KW-0808">Transferase</keyword>
<protein>
    <recommendedName>
        <fullName evidence="6">Aminoglycoside phosphotransferase domain-containing protein</fullName>
    </recommendedName>
</protein>
<keyword evidence="4" id="KW-0418">Kinase</keyword>
<accession>A0AA48KPB5</accession>
<evidence type="ECO:0000256" key="4">
    <source>
        <dbReference type="ARBA" id="ARBA00022777"/>
    </source>
</evidence>
<dbReference type="SUPFAM" id="SSF56112">
    <property type="entry name" value="Protein kinase-like (PK-like)"/>
    <property type="match status" value="1"/>
</dbReference>
<dbReference type="AlphaFoldDB" id="A0AA48KPB5"/>
<dbReference type="Pfam" id="PF01636">
    <property type="entry name" value="APH"/>
    <property type="match status" value="1"/>
</dbReference>
<dbReference type="InterPro" id="IPR002575">
    <property type="entry name" value="Aminoglycoside_PTrfase"/>
</dbReference>
<evidence type="ECO:0000313" key="7">
    <source>
        <dbReference type="EMBL" id="BDW93693.1"/>
    </source>
</evidence>
<dbReference type="PANTHER" id="PTHR34273:SF2">
    <property type="entry name" value="METHYLTHIORIBOSE KINASE"/>
    <property type="match status" value="1"/>
</dbReference>
<evidence type="ECO:0000256" key="3">
    <source>
        <dbReference type="ARBA" id="ARBA00022741"/>
    </source>
</evidence>
<proteinExistence type="inferred from homology"/>
<keyword evidence="3" id="KW-0547">Nucleotide-binding</keyword>
<keyword evidence="5" id="KW-0067">ATP-binding</keyword>
<evidence type="ECO:0000259" key="6">
    <source>
        <dbReference type="Pfam" id="PF01636"/>
    </source>
</evidence>
<name>A0AA48KPB5_9FLAO</name>
<dbReference type="EMBL" id="AP027268">
    <property type="protein sequence ID" value="BDW93693.1"/>
    <property type="molecule type" value="Genomic_DNA"/>
</dbReference>
<organism evidence="7 8">
    <name type="scientific">Flagellimonas marinaquae</name>
    <dbReference type="NCBI Taxonomy" id="254955"/>
    <lineage>
        <taxon>Bacteria</taxon>
        <taxon>Pseudomonadati</taxon>
        <taxon>Bacteroidota</taxon>
        <taxon>Flavobacteriia</taxon>
        <taxon>Flavobacteriales</taxon>
        <taxon>Flavobacteriaceae</taxon>
        <taxon>Flagellimonas</taxon>
    </lineage>
</organism>
<feature type="domain" description="Aminoglycoside phosphotransferase" evidence="6">
    <location>
        <begin position="33"/>
        <end position="262"/>
    </location>
</feature>
<dbReference type="GO" id="GO:0016301">
    <property type="term" value="F:kinase activity"/>
    <property type="evidence" value="ECO:0007669"/>
    <property type="project" value="UniProtKB-KW"/>
</dbReference>